<dbReference type="Pfam" id="PF00583">
    <property type="entry name" value="Acetyltransf_1"/>
    <property type="match status" value="1"/>
</dbReference>
<dbReference type="PANTHER" id="PTHR13355:SF15">
    <property type="entry name" value="GCN5-RELATED N-ACETYLTRANSFERASE 3, CHLOROPLASTIC"/>
    <property type="match status" value="1"/>
</dbReference>
<dbReference type="EMBL" id="JAJEQW010000008">
    <property type="protein sequence ID" value="MCC2242254.1"/>
    <property type="molecule type" value="Genomic_DNA"/>
</dbReference>
<dbReference type="Gene3D" id="3.40.630.30">
    <property type="match status" value="1"/>
</dbReference>
<dbReference type="InterPro" id="IPR039143">
    <property type="entry name" value="GNPNAT1-like"/>
</dbReference>
<dbReference type="GO" id="GO:0008080">
    <property type="term" value="F:N-acetyltransferase activity"/>
    <property type="evidence" value="ECO:0007669"/>
    <property type="project" value="TreeGrafter"/>
</dbReference>
<organism evidence="2 3">
    <name type="scientific">Roseburia amylophila</name>
    <dbReference type="NCBI Taxonomy" id="2981794"/>
    <lineage>
        <taxon>Bacteria</taxon>
        <taxon>Bacillati</taxon>
        <taxon>Bacillota</taxon>
        <taxon>Clostridia</taxon>
        <taxon>Lachnospirales</taxon>
        <taxon>Lachnospiraceae</taxon>
        <taxon>Roseburia</taxon>
    </lineage>
</organism>
<evidence type="ECO:0000313" key="3">
    <source>
        <dbReference type="Proteomes" id="UP001198893"/>
    </source>
</evidence>
<dbReference type="AlphaFoldDB" id="A0AAW4WFX2"/>
<dbReference type="InterPro" id="IPR016181">
    <property type="entry name" value="Acyl_CoA_acyltransferase"/>
</dbReference>
<dbReference type="SUPFAM" id="SSF55729">
    <property type="entry name" value="Acyl-CoA N-acyltransferases (Nat)"/>
    <property type="match status" value="1"/>
</dbReference>
<dbReference type="RefSeq" id="WP_227710154.1">
    <property type="nucleotide sequence ID" value="NZ_JAJEQW010000008.1"/>
</dbReference>
<evidence type="ECO:0000259" key="1">
    <source>
        <dbReference type="PROSITE" id="PS51186"/>
    </source>
</evidence>
<name>A0AAW4WFX2_9FIRM</name>
<feature type="domain" description="N-acetyltransferase" evidence="1">
    <location>
        <begin position="2"/>
        <end position="153"/>
    </location>
</feature>
<comment type="caution">
    <text evidence="2">The sequence shown here is derived from an EMBL/GenBank/DDBJ whole genome shotgun (WGS) entry which is preliminary data.</text>
</comment>
<reference evidence="2" key="1">
    <citation type="submission" date="2021-10" db="EMBL/GenBank/DDBJ databases">
        <title>Anaerobic single-cell dispensing facilitates the cultivation of human gut bacteria.</title>
        <authorList>
            <person name="Afrizal A."/>
        </authorList>
    </citation>
    <scope>NUCLEOTIDE SEQUENCE</scope>
    <source>
        <strain evidence="2">CLA-AA-H204</strain>
    </source>
</reference>
<dbReference type="PROSITE" id="PS51186">
    <property type="entry name" value="GNAT"/>
    <property type="match status" value="1"/>
</dbReference>
<evidence type="ECO:0000313" key="2">
    <source>
        <dbReference type="EMBL" id="MCC2242254.1"/>
    </source>
</evidence>
<dbReference type="Proteomes" id="UP001198893">
    <property type="component" value="Unassembled WGS sequence"/>
</dbReference>
<dbReference type="PANTHER" id="PTHR13355">
    <property type="entry name" value="GLUCOSAMINE 6-PHOSPHATE N-ACETYLTRANSFERASE"/>
    <property type="match status" value="1"/>
</dbReference>
<dbReference type="InterPro" id="IPR000182">
    <property type="entry name" value="GNAT_dom"/>
</dbReference>
<proteinExistence type="predicted"/>
<protein>
    <submittedName>
        <fullName evidence="2">GNAT family N-acetyltransferase</fullName>
    </submittedName>
</protein>
<accession>A0AAW4WFX2</accession>
<sequence length="153" mass="17501">MITYMNASRRDMENLMSTRLEMLREVNNLSEDYTFPDNLVDSSRLYFEDGNQTTILAMDGRKVVGCASVSYIEVMPTFAHPTGKRGHIMNVYTKKDYRGQGIARHMMELLINEAKLRGVTELILDTTESGRALYHACGFTESKECMVLTIERE</sequence>
<gene>
    <name evidence="2" type="ORF">LKD47_08110</name>
</gene>
<dbReference type="CDD" id="cd04301">
    <property type="entry name" value="NAT_SF"/>
    <property type="match status" value="1"/>
</dbReference>